<protein>
    <submittedName>
        <fullName evidence="1">Baculoviral IAP repeat-containing protein 2</fullName>
    </submittedName>
</protein>
<dbReference type="SUPFAM" id="SSF57924">
    <property type="entry name" value="Inhibitor of apoptosis (IAP) repeat"/>
    <property type="match status" value="2"/>
</dbReference>
<accession>A0A151IEJ1</accession>
<evidence type="ECO:0000313" key="2">
    <source>
        <dbReference type="Proteomes" id="UP000078542"/>
    </source>
</evidence>
<dbReference type="PROSITE" id="PS50143">
    <property type="entry name" value="BIR_REPEAT_2"/>
    <property type="match status" value="2"/>
</dbReference>
<dbReference type="InterPro" id="IPR001370">
    <property type="entry name" value="BIR_rpt"/>
</dbReference>
<dbReference type="GO" id="GO:0005634">
    <property type="term" value="C:nucleus"/>
    <property type="evidence" value="ECO:0007669"/>
    <property type="project" value="TreeGrafter"/>
</dbReference>
<sequence length="244" mass="28493">MPTINDYRFESVRLDSYKILPYLWKVEPQKLAAAGFYYTGESDQVQCFMCDVKLCNWEPKDDPFADHQRESSKCEFIRNIPCGNVPIGTDPSTIPIPVVNKRIDVPNRLFEFPTFAIHFNQSSENQNTIERRTYWLEQLVGRNLIKFKYSLCSEYTIRLATYKKWPKSKSQAKKLAAAGFCYSGNSDQTICYYCHGRLKNWEPNDDPWAEHAKWFHYCHHLIISKGTEFINNITGTSYIKIVSI</sequence>
<dbReference type="CDD" id="cd00022">
    <property type="entry name" value="BIR"/>
    <property type="match status" value="2"/>
</dbReference>
<dbReference type="Gene3D" id="1.10.1170.10">
    <property type="entry name" value="Inhibitor Of Apoptosis Protein (2mihbC-IAP-1), Chain A"/>
    <property type="match status" value="2"/>
</dbReference>
<gene>
    <name evidence="1" type="ORF">ALC62_10061</name>
</gene>
<evidence type="ECO:0000313" key="1">
    <source>
        <dbReference type="EMBL" id="KYM99237.1"/>
    </source>
</evidence>
<dbReference type="PANTHER" id="PTHR10044:SF139">
    <property type="entry name" value="DEATH-ASSOCIATED INHIBITOR OF APOPTOSIS 2"/>
    <property type="match status" value="1"/>
</dbReference>
<dbReference type="InterPro" id="IPR050784">
    <property type="entry name" value="IAP"/>
</dbReference>
<reference evidence="1 2" key="1">
    <citation type="submission" date="2016-03" db="EMBL/GenBank/DDBJ databases">
        <title>Cyphomyrmex costatus WGS genome.</title>
        <authorList>
            <person name="Nygaard S."/>
            <person name="Hu H."/>
            <person name="Boomsma J."/>
            <person name="Zhang G."/>
        </authorList>
    </citation>
    <scope>NUCLEOTIDE SEQUENCE [LARGE SCALE GENOMIC DNA]</scope>
    <source>
        <strain evidence="1">MS0001</strain>
        <tissue evidence="1">Whole body</tissue>
    </source>
</reference>
<dbReference type="AlphaFoldDB" id="A0A151IEJ1"/>
<dbReference type="STRING" id="456900.A0A151IEJ1"/>
<name>A0A151IEJ1_9HYME</name>
<proteinExistence type="predicted"/>
<dbReference type="GO" id="GO:0005737">
    <property type="term" value="C:cytoplasm"/>
    <property type="evidence" value="ECO:0007669"/>
    <property type="project" value="TreeGrafter"/>
</dbReference>
<dbReference type="SMART" id="SM00238">
    <property type="entry name" value="BIR"/>
    <property type="match status" value="2"/>
</dbReference>
<dbReference type="EMBL" id="KQ977870">
    <property type="protein sequence ID" value="KYM99237.1"/>
    <property type="molecule type" value="Genomic_DNA"/>
</dbReference>
<dbReference type="Pfam" id="PF00653">
    <property type="entry name" value="BIR"/>
    <property type="match status" value="2"/>
</dbReference>
<dbReference type="GO" id="GO:0051726">
    <property type="term" value="P:regulation of cell cycle"/>
    <property type="evidence" value="ECO:0007669"/>
    <property type="project" value="TreeGrafter"/>
</dbReference>
<dbReference type="Proteomes" id="UP000078542">
    <property type="component" value="Unassembled WGS sequence"/>
</dbReference>
<dbReference type="PANTHER" id="PTHR10044">
    <property type="entry name" value="INHIBITOR OF APOPTOSIS"/>
    <property type="match status" value="1"/>
</dbReference>
<organism evidence="1 2">
    <name type="scientific">Cyphomyrmex costatus</name>
    <dbReference type="NCBI Taxonomy" id="456900"/>
    <lineage>
        <taxon>Eukaryota</taxon>
        <taxon>Metazoa</taxon>
        <taxon>Ecdysozoa</taxon>
        <taxon>Arthropoda</taxon>
        <taxon>Hexapoda</taxon>
        <taxon>Insecta</taxon>
        <taxon>Pterygota</taxon>
        <taxon>Neoptera</taxon>
        <taxon>Endopterygota</taxon>
        <taxon>Hymenoptera</taxon>
        <taxon>Apocrita</taxon>
        <taxon>Aculeata</taxon>
        <taxon>Formicoidea</taxon>
        <taxon>Formicidae</taxon>
        <taxon>Myrmicinae</taxon>
        <taxon>Cyphomyrmex</taxon>
    </lineage>
</organism>
<keyword evidence="2" id="KW-1185">Reference proteome</keyword>